<sequence>MSRKAIQQVFDAGFVLKAADILSTEASERLERFLSKPLNGSPGEPSRTHQETTHCLPYVCHFSSDCRAKRSRPSKVLVRNCLRFNSPDHRKGSGISELAIDLLAKRRTDGKPLSSLTLEMLDCIRPNGPTRQQV</sequence>
<name>A0A381WSX7_9ZZZZ</name>
<organism evidence="1">
    <name type="scientific">marine metagenome</name>
    <dbReference type="NCBI Taxonomy" id="408172"/>
    <lineage>
        <taxon>unclassified sequences</taxon>
        <taxon>metagenomes</taxon>
        <taxon>ecological metagenomes</taxon>
    </lineage>
</organism>
<protein>
    <submittedName>
        <fullName evidence="1">Uncharacterized protein</fullName>
    </submittedName>
</protein>
<gene>
    <name evidence="1" type="ORF">METZ01_LOCUS108470</name>
</gene>
<dbReference type="EMBL" id="UINC01012783">
    <property type="protein sequence ID" value="SVA55616.1"/>
    <property type="molecule type" value="Genomic_DNA"/>
</dbReference>
<proteinExistence type="predicted"/>
<evidence type="ECO:0000313" key="1">
    <source>
        <dbReference type="EMBL" id="SVA55616.1"/>
    </source>
</evidence>
<accession>A0A381WSX7</accession>
<dbReference type="AlphaFoldDB" id="A0A381WSX7"/>
<reference evidence="1" key="1">
    <citation type="submission" date="2018-05" db="EMBL/GenBank/DDBJ databases">
        <authorList>
            <person name="Lanie J.A."/>
            <person name="Ng W.-L."/>
            <person name="Kazmierczak K.M."/>
            <person name="Andrzejewski T.M."/>
            <person name="Davidsen T.M."/>
            <person name="Wayne K.J."/>
            <person name="Tettelin H."/>
            <person name="Glass J.I."/>
            <person name="Rusch D."/>
            <person name="Podicherti R."/>
            <person name="Tsui H.-C.T."/>
            <person name="Winkler M.E."/>
        </authorList>
    </citation>
    <scope>NUCLEOTIDE SEQUENCE</scope>
</reference>